<dbReference type="AlphaFoldDB" id="A0AA36ASL4"/>
<name>A0AA36ASL4_OCTVU</name>
<dbReference type="Proteomes" id="UP001162480">
    <property type="component" value="Chromosome 3"/>
</dbReference>
<evidence type="ECO:0000313" key="2">
    <source>
        <dbReference type="EMBL" id="CAI9720062.1"/>
    </source>
</evidence>
<feature type="transmembrane region" description="Helical" evidence="1">
    <location>
        <begin position="47"/>
        <end position="68"/>
    </location>
</feature>
<reference evidence="2" key="1">
    <citation type="submission" date="2023-08" db="EMBL/GenBank/DDBJ databases">
        <authorList>
            <person name="Alioto T."/>
            <person name="Alioto T."/>
            <person name="Gomez Garrido J."/>
        </authorList>
    </citation>
    <scope>NUCLEOTIDE SEQUENCE</scope>
</reference>
<evidence type="ECO:0000256" key="1">
    <source>
        <dbReference type="SAM" id="Phobius"/>
    </source>
</evidence>
<keyword evidence="1" id="KW-0472">Membrane</keyword>
<keyword evidence="1" id="KW-1133">Transmembrane helix</keyword>
<proteinExistence type="predicted"/>
<sequence length="74" mass="7954">MLTSAILLTMTGENDLSSSQTYQSCSKRSKSREAVLCFSSAVDKFDVALRCFVAVAVVVVVVVALILLQAGRQK</sequence>
<organism evidence="2 3">
    <name type="scientific">Octopus vulgaris</name>
    <name type="common">Common octopus</name>
    <dbReference type="NCBI Taxonomy" id="6645"/>
    <lineage>
        <taxon>Eukaryota</taxon>
        <taxon>Metazoa</taxon>
        <taxon>Spiralia</taxon>
        <taxon>Lophotrochozoa</taxon>
        <taxon>Mollusca</taxon>
        <taxon>Cephalopoda</taxon>
        <taxon>Coleoidea</taxon>
        <taxon>Octopodiformes</taxon>
        <taxon>Octopoda</taxon>
        <taxon>Incirrata</taxon>
        <taxon>Octopodidae</taxon>
        <taxon>Octopus</taxon>
    </lineage>
</organism>
<keyword evidence="1" id="KW-0812">Transmembrane</keyword>
<dbReference type="EMBL" id="OX597816">
    <property type="protein sequence ID" value="CAI9720062.1"/>
    <property type="molecule type" value="Genomic_DNA"/>
</dbReference>
<evidence type="ECO:0000313" key="3">
    <source>
        <dbReference type="Proteomes" id="UP001162480"/>
    </source>
</evidence>
<accession>A0AA36ASL4</accession>
<protein>
    <submittedName>
        <fullName evidence="2">Uncharacterized protein</fullName>
    </submittedName>
</protein>
<keyword evidence="3" id="KW-1185">Reference proteome</keyword>
<gene>
    <name evidence="2" type="ORF">OCTVUL_1B016466</name>
</gene>